<dbReference type="RefSeq" id="WP_264208273.1">
    <property type="nucleotide sequence ID" value="NZ_JAOZEW010000029.1"/>
</dbReference>
<evidence type="ECO:0000313" key="2">
    <source>
        <dbReference type="Proteomes" id="UP001151079"/>
    </source>
</evidence>
<gene>
    <name evidence="1" type="ORF">OIU83_21225</name>
</gene>
<dbReference type="SUPFAM" id="SSF109854">
    <property type="entry name" value="DinB/YfiT-like putative metalloenzymes"/>
    <property type="match status" value="1"/>
</dbReference>
<dbReference type="InterPro" id="IPR011466">
    <property type="entry name" value="DUF1572"/>
</dbReference>
<dbReference type="Proteomes" id="UP001151079">
    <property type="component" value="Unassembled WGS sequence"/>
</dbReference>
<dbReference type="InterPro" id="IPR034660">
    <property type="entry name" value="DinB/YfiT-like"/>
</dbReference>
<dbReference type="Pfam" id="PF07609">
    <property type="entry name" value="DUF1572"/>
    <property type="match status" value="1"/>
</dbReference>
<comment type="caution">
    <text evidence="1">The sequence shown here is derived from an EMBL/GenBank/DDBJ whole genome shotgun (WGS) entry which is preliminary data.</text>
</comment>
<dbReference type="EMBL" id="JAOZEW010000029">
    <property type="protein sequence ID" value="MCV9930194.1"/>
    <property type="molecule type" value="Genomic_DNA"/>
</dbReference>
<keyword evidence="2" id="KW-1185">Reference proteome</keyword>
<proteinExistence type="predicted"/>
<dbReference type="AlphaFoldDB" id="A0A9X3C5E3"/>
<name>A0A9X3C5E3_9FLAO</name>
<organism evidence="1 2">
    <name type="scientific">Flavobacterium shii</name>
    <dbReference type="NCBI Taxonomy" id="2987687"/>
    <lineage>
        <taxon>Bacteria</taxon>
        <taxon>Pseudomonadati</taxon>
        <taxon>Bacteroidota</taxon>
        <taxon>Flavobacteriia</taxon>
        <taxon>Flavobacteriales</taxon>
        <taxon>Flavobacteriaceae</taxon>
        <taxon>Flavobacterium</taxon>
    </lineage>
</organism>
<evidence type="ECO:0000313" key="1">
    <source>
        <dbReference type="EMBL" id="MCV9930194.1"/>
    </source>
</evidence>
<dbReference type="Gene3D" id="1.20.120.450">
    <property type="entry name" value="dinb family like domain"/>
    <property type="match status" value="1"/>
</dbReference>
<accession>A0A9X3C5E3</accession>
<sequence>MNAETLISLFERDLNKLIIEIELYKREEDIWRVEKNISNSAGNLALHLVGNLNTFIGKEIGRTNYVRNRELEFSQKNVPKKELIENINNTIQVVKDSLIKVTNEDLQKDYPILKFSETTTTEYLLVHLFAHLSYHLGQINYHRRLIDKLDCC</sequence>
<reference evidence="1" key="1">
    <citation type="submission" date="2022-10" db="EMBL/GenBank/DDBJ databases">
        <title>Two novel species of Flavobacterium.</title>
        <authorList>
            <person name="Liu Q."/>
            <person name="Xin Y.-H."/>
        </authorList>
    </citation>
    <scope>NUCLEOTIDE SEQUENCE</scope>
    <source>
        <strain evidence="1">LS1R49</strain>
    </source>
</reference>
<protein>
    <submittedName>
        <fullName evidence="1">DUF1572 domain-containing protein</fullName>
    </submittedName>
</protein>